<evidence type="ECO:0000256" key="5">
    <source>
        <dbReference type="ARBA" id="ARBA00022840"/>
    </source>
</evidence>
<reference evidence="11" key="1">
    <citation type="journal article" date="2006" name="Nature">
        <title>Deciphering the evolution and metabolism of an anammox bacterium from a community genome.</title>
        <authorList>
            <person name="Strous M."/>
            <person name="Pelletier E."/>
            <person name="Mangenot S."/>
            <person name="Rattei T."/>
            <person name="Lehner A."/>
            <person name="Taylor M.W."/>
            <person name="Horn M."/>
            <person name="Daims H."/>
            <person name="Bartol-Mavel D."/>
            <person name="Wincker P."/>
            <person name="Barbe V."/>
            <person name="Fonknechten N."/>
            <person name="Vallenet D."/>
            <person name="Segurens B."/>
            <person name="Schenowitz-Truong C."/>
            <person name="Medigue C."/>
            <person name="Collingro A."/>
            <person name="Snel B."/>
            <person name="Dutilh B.E."/>
            <person name="OpDenCamp H.J.M."/>
            <person name="vanDerDrift C."/>
            <person name="Cirpus I."/>
            <person name="vanDePas-Schoonen K.T."/>
            <person name="Harhangi H.R."/>
            <person name="vanNiftrik L."/>
            <person name="Schmid M."/>
            <person name="Keltjens J."/>
            <person name="vanDeVossenberg J."/>
            <person name="Kartal B."/>
            <person name="Meier H."/>
            <person name="Frishman D."/>
            <person name="Huynen M.A."/>
            <person name="Mewes H."/>
            <person name="Weissenbach J."/>
            <person name="Jetten M.S.M."/>
            <person name="Wagner M."/>
            <person name="LePaslier D."/>
        </authorList>
    </citation>
    <scope>NUCLEOTIDE SEQUENCE</scope>
</reference>
<dbReference type="PANTHER" id="PTHR43873:SF1">
    <property type="entry name" value="COBYRINATE A,C-DIAMIDE SYNTHASE"/>
    <property type="match status" value="1"/>
</dbReference>
<dbReference type="KEGG" id="kst:KSMBR1_2990"/>
<feature type="domain" description="CobB/CobQ-like glutamine amidotransferase" evidence="10">
    <location>
        <begin position="256"/>
        <end position="449"/>
    </location>
</feature>
<dbReference type="EMBL" id="LT934425">
    <property type="protein sequence ID" value="SOH05469.1"/>
    <property type="molecule type" value="Genomic_DNA"/>
</dbReference>
<keyword evidence="7 8" id="KW-0315">Glutamine amidotransferase</keyword>
<dbReference type="Proteomes" id="UP000221734">
    <property type="component" value="Chromosome Kuenenia_stuttgartiensis_MBR1"/>
</dbReference>
<dbReference type="PANTHER" id="PTHR43873">
    <property type="entry name" value="COBYRINATE A,C-DIAMIDE SYNTHASE"/>
    <property type="match status" value="1"/>
</dbReference>
<dbReference type="GO" id="GO:0009236">
    <property type="term" value="P:cobalamin biosynthetic process"/>
    <property type="evidence" value="ECO:0007669"/>
    <property type="project" value="UniProtKB-UniRule"/>
</dbReference>
<evidence type="ECO:0000256" key="3">
    <source>
        <dbReference type="ARBA" id="ARBA00022598"/>
    </source>
</evidence>
<sequence>MEKSSSAYPRILVAGTHSGAGKTTVTLGLMSALKEKGYSVQGFKTGPDYIDPSHHTAITGRLSRNLDTWLMSRDVCLELFDHAMDNADIALIEGVMGLFDGSLNGTESGSSAGLSKVLKAPVILVMDAKGMSGSAGAVALGFKKFDEELAIHGIILNRVGSERHYNAVKKSIEENSGIPVLGYLPKNDEIGLPERHLGLVPSIEQEFSKAVYQKIGDILSKTVDIERIIDIGFSADKLPSFQKKIFSGISERYNLRIAVAMDEAFNFYYHDNLDLLEAYGVELAYFSPMYDKYVPADVSAIYIGGGFPELHAPLLSSNTTMKESIRKAYKNGVVFYGECGGMMYLLEHLTAFNNKSYEMCGLFKGGTKMEQKRQGLGYITVKGIHDTLLCRKDEVFRAHEFHWSSLHQIPGHTPSAYEIVKEGHDKPKQEGFFTSRALCSYVHIHFASDIRLLRRFLESVRIASIQK</sequence>
<dbReference type="CDD" id="cd05388">
    <property type="entry name" value="CobB_N"/>
    <property type="match status" value="1"/>
</dbReference>
<evidence type="ECO:0000259" key="10">
    <source>
        <dbReference type="Pfam" id="PF07685"/>
    </source>
</evidence>
<dbReference type="RefSeq" id="WP_099326048.1">
    <property type="nucleotide sequence ID" value="NZ_CP049055.1"/>
</dbReference>
<feature type="active site" description="Nucleophile" evidence="8">
    <location>
        <position position="339"/>
    </location>
</feature>
<dbReference type="InterPro" id="IPR002586">
    <property type="entry name" value="CobQ/CobB/MinD/ParA_Nub-bd_dom"/>
</dbReference>
<comment type="cofactor">
    <cofactor evidence="1 8">
        <name>Mg(2+)</name>
        <dbReference type="ChEBI" id="CHEBI:18420"/>
    </cofactor>
</comment>
<comment type="miscellaneous">
    <text evidence="8">The a and c carboxylates of cobyrinate are activated for nucleophilic attack via formation of a phosphorylated intermediate by ATP. CbiA catalyzes first the amidation of the c-carboxylate, and then that of the a-carboxylate.</text>
</comment>
<keyword evidence="4 8" id="KW-0547">Nucleotide-binding</keyword>
<dbReference type="EMBL" id="CT573073">
    <property type="protein sequence ID" value="CAJ71996.1"/>
    <property type="molecule type" value="Genomic_DNA"/>
</dbReference>
<dbReference type="UniPathway" id="UPA00148">
    <property type="reaction ID" value="UER00231"/>
</dbReference>
<evidence type="ECO:0000256" key="2">
    <source>
        <dbReference type="ARBA" id="ARBA00022573"/>
    </source>
</evidence>
<accession>Q1PXP8</accession>
<feature type="site" description="Increases nucleophilicity of active site Cys" evidence="8">
    <location>
        <position position="443"/>
    </location>
</feature>
<reference evidence="12 15" key="5">
    <citation type="submission" date="2020-02" db="EMBL/GenBank/DDBJ databases">
        <title>Newly sequenced genome of strain CSTR1 showed variability in Candidatus Kuenenia stuttgartiensis genomes.</title>
        <authorList>
            <person name="Ding C."/>
            <person name="Adrian L."/>
        </authorList>
    </citation>
    <scope>NUCLEOTIDE SEQUENCE [LARGE SCALE GENOMIC DNA]</scope>
    <source>
        <strain evidence="12 15">CSTR1</strain>
    </source>
</reference>
<dbReference type="Proteomes" id="UP000501926">
    <property type="component" value="Chromosome"/>
</dbReference>
<dbReference type="NCBIfam" id="NF002204">
    <property type="entry name" value="PRK01077.1"/>
    <property type="match status" value="1"/>
</dbReference>
<reference evidence="14" key="3">
    <citation type="submission" date="2017-10" db="EMBL/GenBank/DDBJ databases">
        <authorList>
            <person name="Frank J."/>
        </authorList>
    </citation>
    <scope>NUCLEOTIDE SEQUENCE [LARGE SCALE GENOMIC DNA]</scope>
</reference>
<protein>
    <recommendedName>
        <fullName evidence="8">Cobyrinate a,c-diamide synthase</fullName>
        <ecNumber evidence="8">6.3.5.11</ecNumber>
    </recommendedName>
    <alternativeName>
        <fullName evidence="8">Cobyrinic acid a,c-diamide synthetase</fullName>
    </alternativeName>
</protein>
<comment type="function">
    <text evidence="8">Catalyzes the ATP-dependent amidation of the two carboxylate groups at positions a and c of cobyrinate, using either L-glutamine or ammonia as the nitrogen source.</text>
</comment>
<reference evidence="13" key="4">
    <citation type="submission" date="2017-10" db="EMBL/GenBank/DDBJ databases">
        <authorList>
            <person name="Banno H."/>
            <person name="Chua N.-H."/>
        </authorList>
    </citation>
    <scope>NUCLEOTIDE SEQUENCE [LARGE SCALE GENOMIC DNA]</scope>
    <source>
        <strain evidence="13">Kuenenia_mbr1_ru-nijmegen</strain>
    </source>
</reference>
<evidence type="ECO:0000259" key="9">
    <source>
        <dbReference type="Pfam" id="PF01656"/>
    </source>
</evidence>
<dbReference type="GO" id="GO:0005524">
    <property type="term" value="F:ATP binding"/>
    <property type="evidence" value="ECO:0007669"/>
    <property type="project" value="UniProtKB-UniRule"/>
</dbReference>
<gene>
    <name evidence="11" type="primary">cobB</name>
    <name evidence="8 12" type="synonym">cbiA</name>
    <name evidence="12" type="ORF">KsCSTR_41410</name>
    <name evidence="13" type="ORF">KSMBR1_2990</name>
    <name evidence="11" type="ORF">kustc1251</name>
</gene>
<dbReference type="InterPro" id="IPR004484">
    <property type="entry name" value="CbiA/CobB_synth"/>
</dbReference>
<dbReference type="EMBL" id="CP049055">
    <property type="protein sequence ID" value="QII13520.1"/>
    <property type="molecule type" value="Genomic_DNA"/>
</dbReference>
<evidence type="ECO:0000256" key="7">
    <source>
        <dbReference type="ARBA" id="ARBA00022962"/>
    </source>
</evidence>
<dbReference type="SUPFAM" id="SSF52317">
    <property type="entry name" value="Class I glutamine amidotransferase-like"/>
    <property type="match status" value="1"/>
</dbReference>
<dbReference type="InterPro" id="IPR027417">
    <property type="entry name" value="P-loop_NTPase"/>
</dbReference>
<dbReference type="EC" id="6.3.5.11" evidence="8"/>
<comment type="domain">
    <text evidence="8">Comprises of two domains. The C-terminal domain contains the binding site for glutamine and catalyzes the hydrolysis of this substrate to glutamate and ammonia. The N-terminal domain is anticipated to bind ATP and cobyrinate and catalyzes the ultimate synthesis of the diamide product. The ammonia produced via the glutaminase domain is probably translocated to the adjacent domain via a molecular tunnel, where it reacts with an activated intermediate.</text>
</comment>
<dbReference type="PROSITE" id="PS51274">
    <property type="entry name" value="GATASE_COBBQ"/>
    <property type="match status" value="1"/>
</dbReference>
<evidence type="ECO:0000313" key="12">
    <source>
        <dbReference type="EMBL" id="QII13520.1"/>
    </source>
</evidence>
<dbReference type="OrthoDB" id="9764035at2"/>
<dbReference type="GO" id="GO:0042242">
    <property type="term" value="F:cobyrinic acid a,c-diamide synthase activity"/>
    <property type="evidence" value="ECO:0007669"/>
    <property type="project" value="UniProtKB-UniRule"/>
</dbReference>
<organism evidence="11">
    <name type="scientific">Kuenenia stuttgartiensis</name>
    <dbReference type="NCBI Taxonomy" id="174633"/>
    <lineage>
        <taxon>Bacteria</taxon>
        <taxon>Pseudomonadati</taxon>
        <taxon>Planctomycetota</taxon>
        <taxon>Candidatus Brocadiia</taxon>
        <taxon>Candidatus Brocadiales</taxon>
        <taxon>Candidatus Brocadiaceae</taxon>
        <taxon>Candidatus Kuenenia</taxon>
    </lineage>
</organism>
<evidence type="ECO:0000256" key="8">
    <source>
        <dbReference type="HAMAP-Rule" id="MF_00027"/>
    </source>
</evidence>
<keyword evidence="5 8" id="KW-0067">ATP-binding</keyword>
<proteinExistence type="inferred from homology"/>
<evidence type="ECO:0000256" key="6">
    <source>
        <dbReference type="ARBA" id="ARBA00022842"/>
    </source>
</evidence>
<evidence type="ECO:0000256" key="1">
    <source>
        <dbReference type="ARBA" id="ARBA00001946"/>
    </source>
</evidence>
<dbReference type="NCBIfam" id="TIGR00379">
    <property type="entry name" value="cobB"/>
    <property type="match status" value="1"/>
</dbReference>
<dbReference type="Pfam" id="PF07685">
    <property type="entry name" value="GATase_3"/>
    <property type="match status" value="1"/>
</dbReference>
<evidence type="ECO:0000313" key="14">
    <source>
        <dbReference type="Proteomes" id="UP000221734"/>
    </source>
</evidence>
<evidence type="ECO:0000256" key="4">
    <source>
        <dbReference type="ARBA" id="ARBA00022741"/>
    </source>
</evidence>
<evidence type="ECO:0000313" key="11">
    <source>
        <dbReference type="EMBL" id="CAJ71996.1"/>
    </source>
</evidence>
<dbReference type="Gene3D" id="3.40.50.300">
    <property type="entry name" value="P-loop containing nucleotide triphosphate hydrolases"/>
    <property type="match status" value="2"/>
</dbReference>
<dbReference type="InterPro" id="IPR029062">
    <property type="entry name" value="Class_I_gatase-like"/>
</dbReference>
<dbReference type="HAMAP" id="MF_00027">
    <property type="entry name" value="CobB_CbiA"/>
    <property type="match status" value="1"/>
</dbReference>
<dbReference type="AlphaFoldDB" id="Q1PXP8"/>
<evidence type="ECO:0000313" key="13">
    <source>
        <dbReference type="EMBL" id="SOH05469.1"/>
    </source>
</evidence>
<dbReference type="InterPro" id="IPR011698">
    <property type="entry name" value="GATase_3"/>
</dbReference>
<keyword evidence="6 8" id="KW-0460">Magnesium</keyword>
<keyword evidence="14" id="KW-1185">Reference proteome</keyword>
<comment type="catalytic activity">
    <reaction evidence="8">
        <text>cob(II)yrinate + 2 L-glutamine + 2 ATP + 2 H2O = cob(II)yrinate a,c diamide + 2 L-glutamate + 2 ADP + 2 phosphate + 2 H(+)</text>
        <dbReference type="Rhea" id="RHEA:26289"/>
        <dbReference type="ChEBI" id="CHEBI:15377"/>
        <dbReference type="ChEBI" id="CHEBI:15378"/>
        <dbReference type="ChEBI" id="CHEBI:29985"/>
        <dbReference type="ChEBI" id="CHEBI:30616"/>
        <dbReference type="ChEBI" id="CHEBI:43474"/>
        <dbReference type="ChEBI" id="CHEBI:58359"/>
        <dbReference type="ChEBI" id="CHEBI:58537"/>
        <dbReference type="ChEBI" id="CHEBI:58894"/>
        <dbReference type="ChEBI" id="CHEBI:456216"/>
        <dbReference type="EC" id="6.3.5.11"/>
    </reaction>
</comment>
<comment type="pathway">
    <text evidence="8">Cofactor biosynthesis; adenosylcobalamin biosynthesis; cob(II)yrinate a,c-diamide from sirohydrochlorin (anaerobic route): step 10/10.</text>
</comment>
<evidence type="ECO:0000313" key="15">
    <source>
        <dbReference type="Proteomes" id="UP000501926"/>
    </source>
</evidence>
<keyword evidence="2 8" id="KW-0169">Cobalamin biosynthesis</keyword>
<feature type="domain" description="CobQ/CobB/MinD/ParA nucleotide binding" evidence="9">
    <location>
        <begin position="11"/>
        <end position="197"/>
    </location>
</feature>
<dbReference type="SUPFAM" id="SSF52540">
    <property type="entry name" value="P-loop containing nucleoside triphosphate hydrolases"/>
    <property type="match status" value="1"/>
</dbReference>
<dbReference type="CDD" id="cd03130">
    <property type="entry name" value="GATase1_CobB"/>
    <property type="match status" value="1"/>
</dbReference>
<dbReference type="Pfam" id="PF01656">
    <property type="entry name" value="CbiA"/>
    <property type="match status" value="1"/>
</dbReference>
<reference evidence="11" key="2">
    <citation type="submission" date="2006-01" db="EMBL/GenBank/DDBJ databases">
        <authorList>
            <person name="Genoscope"/>
        </authorList>
    </citation>
    <scope>NUCLEOTIDE SEQUENCE</scope>
</reference>
<keyword evidence="3 8" id="KW-0436">Ligase</keyword>
<comment type="similarity">
    <text evidence="8">Belongs to the CobB/CbiA family.</text>
</comment>
<name>Q1PXP8_KUEST</name>
<dbReference type="Gene3D" id="3.40.50.880">
    <property type="match status" value="1"/>
</dbReference>